<comment type="caution">
    <text evidence="2">The sequence shown here is derived from an EMBL/GenBank/DDBJ whole genome shotgun (WGS) entry which is preliminary data.</text>
</comment>
<protein>
    <recommendedName>
        <fullName evidence="1">DUF7482 domain-containing protein</fullName>
    </recommendedName>
</protein>
<feature type="domain" description="DUF7482" evidence="1">
    <location>
        <begin position="199"/>
        <end position="357"/>
    </location>
</feature>
<dbReference type="EMBL" id="JARFYM010000070">
    <property type="protein sequence ID" value="MDL2403926.1"/>
    <property type="molecule type" value="Genomic_DNA"/>
</dbReference>
<proteinExistence type="predicted"/>
<dbReference type="Pfam" id="PF24298">
    <property type="entry name" value="DUF7482"/>
    <property type="match status" value="1"/>
</dbReference>
<evidence type="ECO:0000259" key="1">
    <source>
        <dbReference type="Pfam" id="PF24298"/>
    </source>
</evidence>
<reference evidence="2" key="1">
    <citation type="submission" date="2023-06" db="EMBL/GenBank/DDBJ databases">
        <title>Phylogenetic Diversity of Rhizobium strains.</title>
        <authorList>
            <person name="Moura F.T."/>
            <person name="Helene L.C.F."/>
            <person name="Hungria M."/>
        </authorList>
    </citation>
    <scope>NUCLEOTIDE SEQUENCE</scope>
    <source>
        <strain evidence="2">CCGE526</strain>
    </source>
</reference>
<organism evidence="2 3">
    <name type="scientific">Rhizobium mayense</name>
    <dbReference type="NCBI Taxonomy" id="1312184"/>
    <lineage>
        <taxon>Bacteria</taxon>
        <taxon>Pseudomonadati</taxon>
        <taxon>Pseudomonadota</taxon>
        <taxon>Alphaproteobacteria</taxon>
        <taxon>Hyphomicrobiales</taxon>
        <taxon>Rhizobiaceae</taxon>
        <taxon>Rhizobium/Agrobacterium group</taxon>
        <taxon>Rhizobium</taxon>
    </lineage>
</organism>
<evidence type="ECO:0000313" key="3">
    <source>
        <dbReference type="Proteomes" id="UP001172645"/>
    </source>
</evidence>
<accession>A0ABT7K5P4</accession>
<dbReference type="Proteomes" id="UP001172645">
    <property type="component" value="Unassembled WGS sequence"/>
</dbReference>
<keyword evidence="3" id="KW-1185">Reference proteome</keyword>
<evidence type="ECO:0000313" key="2">
    <source>
        <dbReference type="EMBL" id="MDL2403926.1"/>
    </source>
</evidence>
<name>A0ABT7K5P4_9HYPH</name>
<dbReference type="RefSeq" id="WP_285873478.1">
    <property type="nucleotide sequence ID" value="NZ_JARFYM010000070.1"/>
</dbReference>
<gene>
    <name evidence="2" type="ORF">PY649_34265</name>
</gene>
<dbReference type="InterPro" id="IPR055905">
    <property type="entry name" value="DUF7482"/>
</dbReference>
<sequence>MKDYLSISAIPASALFFASLCFLPSVVSAEVINRGPEGPPLSEIRPAPKSIYPDQYAITAQPSPSEVDSAFLGPVLLMKSAVVDLEAGTATLPLRKGKLASGETVWSILTDATDENLAKLHGVPFSPKLAYGMTGKATRKGHVEADGSIVFQSGKVDFSPEHAVIPGDAPDFFPPKSAKPGSVGDADYSPLVALDNAPGVVFNMPMVAFDVSADDLNKMCDGNVNYGKVEDKVTKICPRDGTVTLKLTLGYTFGKPIFYLSTEANDEGLAALEGATYTPALKDLPFALEDASQGEPAERLYAFINGPTGIDNPFRQGLDSALSDKGSHGPLNVLGGIPTINLDYSPMWRVFPVKWTADAIEKGYRTKMTDAIAIEDAGERGIIESIAGGKPKPVGFIVNCPVVYRVN</sequence>